<dbReference type="EMBL" id="RYZI01000011">
    <property type="protein sequence ID" value="RWA14230.1"/>
    <property type="molecule type" value="Genomic_DNA"/>
</dbReference>
<dbReference type="AlphaFoldDB" id="A0A439DIJ0"/>
<sequence length="267" mass="30675">MSPVPGTHQCGCQGTNHTLPKLVSFFQNDGDQELSYNDEIPLPEDMGLESACAQCQLKTQRGVETAISAIHCGPDSLVEHNIIAWMFISLIALRRQQGSLRIPEPHDESEDSDDGDEQVAPARTTPTISYVSSRTPVPVPRSVRWDWEYIWREWVKAFELRRDRVDVAHLLRDLSKLSLPRREGWWPAALQELGVEALMVFEDYMSMGLAPPPSSTDLSAWRRHVDIIQSIDDLFDLYVNIDTQVHGYTHAHRMLRMRWRCRDNRIE</sequence>
<comment type="caution">
    <text evidence="2">The sequence shown here is derived from an EMBL/GenBank/DDBJ whole genome shotgun (WGS) entry which is preliminary data.</text>
</comment>
<evidence type="ECO:0000256" key="1">
    <source>
        <dbReference type="SAM" id="MobiDB-lite"/>
    </source>
</evidence>
<dbReference type="Proteomes" id="UP000286045">
    <property type="component" value="Unassembled WGS sequence"/>
</dbReference>
<evidence type="ECO:0000313" key="2">
    <source>
        <dbReference type="EMBL" id="RWA14230.1"/>
    </source>
</evidence>
<reference evidence="2 3" key="1">
    <citation type="submission" date="2018-12" db="EMBL/GenBank/DDBJ databases">
        <title>Draft genome sequence of Xylaria grammica IHI A82.</title>
        <authorList>
            <person name="Buettner E."/>
            <person name="Kellner H."/>
        </authorList>
    </citation>
    <scope>NUCLEOTIDE SEQUENCE [LARGE SCALE GENOMIC DNA]</scope>
    <source>
        <strain evidence="2 3">IHI A82</strain>
    </source>
</reference>
<gene>
    <name evidence="2" type="ORF">EKO27_g847</name>
</gene>
<organism evidence="2 3">
    <name type="scientific">Xylaria grammica</name>
    <dbReference type="NCBI Taxonomy" id="363999"/>
    <lineage>
        <taxon>Eukaryota</taxon>
        <taxon>Fungi</taxon>
        <taxon>Dikarya</taxon>
        <taxon>Ascomycota</taxon>
        <taxon>Pezizomycotina</taxon>
        <taxon>Sordariomycetes</taxon>
        <taxon>Xylariomycetidae</taxon>
        <taxon>Xylariales</taxon>
        <taxon>Xylariaceae</taxon>
        <taxon>Xylaria</taxon>
    </lineage>
</organism>
<protein>
    <submittedName>
        <fullName evidence="2">Uncharacterized protein</fullName>
    </submittedName>
</protein>
<accession>A0A439DIJ0</accession>
<proteinExistence type="predicted"/>
<name>A0A439DIJ0_9PEZI</name>
<evidence type="ECO:0000313" key="3">
    <source>
        <dbReference type="Proteomes" id="UP000286045"/>
    </source>
</evidence>
<feature type="region of interest" description="Disordered" evidence="1">
    <location>
        <begin position="102"/>
        <end position="127"/>
    </location>
</feature>
<feature type="compositionally biased region" description="Acidic residues" evidence="1">
    <location>
        <begin position="107"/>
        <end position="117"/>
    </location>
</feature>
<keyword evidence="3" id="KW-1185">Reference proteome</keyword>